<sequence>MTFTILFLTVTVQNRKYEGKQLEKVVRQQRYESEYKQLVQKLYQ</sequence>
<dbReference type="EMBL" id="CP162551">
    <property type="protein sequence ID" value="XDI38181.1"/>
    <property type="molecule type" value="Genomic_DNA"/>
</dbReference>
<reference evidence="1" key="1">
    <citation type="submission" date="2024-07" db="EMBL/GenBank/DDBJ databases">
        <title>Identification and characteristics of an arsenic-resistant bacterial isolate, which belongs to a novel species.</title>
        <authorList>
            <person name="Juszczyk A."/>
            <person name="Kowalczyk A."/>
            <person name="Was K."/>
            <person name="Kosowicz W."/>
            <person name="Budzyn A."/>
            <person name="Latowski D."/>
        </authorList>
    </citation>
    <scope>NUCLEOTIDE SEQUENCE</scope>
    <source>
        <strain evidence="1">As8PL</strain>
    </source>
</reference>
<evidence type="ECO:0000313" key="1">
    <source>
        <dbReference type="EMBL" id="XDI38181.1"/>
    </source>
</evidence>
<organism evidence="1">
    <name type="scientific">Alkalihalophilus sp. As8PL</name>
    <dbReference type="NCBI Taxonomy" id="3237103"/>
    <lineage>
        <taxon>Bacteria</taxon>
        <taxon>Bacillati</taxon>
        <taxon>Bacillota</taxon>
        <taxon>Bacilli</taxon>
        <taxon>Bacillales</taxon>
        <taxon>Bacillaceae</taxon>
        <taxon>Alkalihalophilus</taxon>
    </lineage>
</organism>
<dbReference type="Pfam" id="PF09501">
    <property type="entry name" value="Bac_small_YrzI"/>
    <property type="match status" value="1"/>
</dbReference>
<dbReference type="RefSeq" id="WP_368505498.1">
    <property type="nucleotide sequence ID" value="NZ_CP162551.1"/>
</dbReference>
<accession>A0AB39BXZ8</accession>
<proteinExistence type="predicted"/>
<name>A0AB39BXZ8_9BACI</name>
<protein>
    <submittedName>
        <fullName evidence="1">YrzI family small protein</fullName>
    </submittedName>
</protein>
<dbReference type="AlphaFoldDB" id="A0AB39BXZ8"/>
<gene>
    <name evidence="1" type="ORF">AB3N04_07635</name>
</gene>
<dbReference type="InterPro" id="IPR012655">
    <property type="entry name" value="YrzI"/>
</dbReference>